<dbReference type="InterPro" id="IPR003593">
    <property type="entry name" value="AAA+_ATPase"/>
</dbReference>
<dbReference type="Pfam" id="PF00005">
    <property type="entry name" value="ABC_tran"/>
    <property type="match status" value="2"/>
</dbReference>
<dbReference type="InterPro" id="IPR003439">
    <property type="entry name" value="ABC_transporter-like_ATP-bd"/>
</dbReference>
<accession>A0A264W4H1</accession>
<evidence type="ECO:0000256" key="3">
    <source>
        <dbReference type="ARBA" id="ARBA00022448"/>
    </source>
</evidence>
<keyword evidence="3" id="KW-0813">Transport</keyword>
<dbReference type="GO" id="GO:0005524">
    <property type="term" value="F:ATP binding"/>
    <property type="evidence" value="ECO:0007669"/>
    <property type="project" value="UniProtKB-KW"/>
</dbReference>
<evidence type="ECO:0000256" key="8">
    <source>
        <dbReference type="ARBA" id="ARBA00023136"/>
    </source>
</evidence>
<dbReference type="PROSITE" id="PS50893">
    <property type="entry name" value="ABC_TRANSPORTER_2"/>
    <property type="match status" value="2"/>
</dbReference>
<dbReference type="Gene3D" id="3.40.50.300">
    <property type="entry name" value="P-loop containing nucleotide triphosphate hydrolases"/>
    <property type="match status" value="2"/>
</dbReference>
<evidence type="ECO:0000256" key="6">
    <source>
        <dbReference type="ARBA" id="ARBA00022840"/>
    </source>
</evidence>
<dbReference type="Proteomes" id="UP000217065">
    <property type="component" value="Unassembled WGS sequence"/>
</dbReference>
<comment type="subcellular location">
    <subcellularLocation>
        <location evidence="1">Cell membrane</location>
        <topology evidence="1">Peripheral membrane protein</topology>
    </subcellularLocation>
</comment>
<dbReference type="NCBIfam" id="NF010167">
    <property type="entry name" value="PRK13648.1"/>
    <property type="match status" value="2"/>
</dbReference>
<dbReference type="EMBL" id="NOKQ01000196">
    <property type="protein sequence ID" value="OZS78479.1"/>
    <property type="molecule type" value="Genomic_DNA"/>
</dbReference>
<dbReference type="PANTHER" id="PTHR43553:SF27">
    <property type="entry name" value="ENERGY-COUPLING FACTOR TRANSPORTER ATP-BINDING PROTEIN ECFA2"/>
    <property type="match status" value="1"/>
</dbReference>
<proteinExistence type="inferred from homology"/>
<keyword evidence="7" id="KW-1278">Translocase</keyword>
<dbReference type="CDD" id="cd03225">
    <property type="entry name" value="ABC_cobalt_CbiO_domain1"/>
    <property type="match status" value="2"/>
</dbReference>
<evidence type="ECO:0000256" key="4">
    <source>
        <dbReference type="ARBA" id="ARBA00022475"/>
    </source>
</evidence>
<dbReference type="PANTHER" id="PTHR43553">
    <property type="entry name" value="HEAVY METAL TRANSPORTER"/>
    <property type="match status" value="1"/>
</dbReference>
<comment type="similarity">
    <text evidence="2">Belongs to the ABC transporter superfamily.</text>
</comment>
<keyword evidence="11" id="KW-1185">Reference proteome</keyword>
<keyword evidence="5" id="KW-0547">Nucleotide-binding</keyword>
<dbReference type="RefSeq" id="WP_094942513.1">
    <property type="nucleotide sequence ID" value="NZ_NOKQ01000196.1"/>
</dbReference>
<dbReference type="SMART" id="SM00382">
    <property type="entry name" value="AAA"/>
    <property type="match status" value="2"/>
</dbReference>
<feature type="domain" description="ABC transporter" evidence="9">
    <location>
        <begin position="301"/>
        <end position="533"/>
    </location>
</feature>
<feature type="domain" description="ABC transporter" evidence="9">
    <location>
        <begin position="4"/>
        <end position="242"/>
    </location>
</feature>
<dbReference type="InterPro" id="IPR015856">
    <property type="entry name" value="ABC_transpr_CbiO/EcfA_su"/>
</dbReference>
<organism evidence="10 11">
    <name type="scientific">Tetzosporium hominis</name>
    <dbReference type="NCBI Taxonomy" id="2020506"/>
    <lineage>
        <taxon>Bacteria</taxon>
        <taxon>Bacillati</taxon>
        <taxon>Bacillota</taxon>
        <taxon>Bacilli</taxon>
        <taxon>Bacillales</taxon>
        <taxon>Caryophanaceae</taxon>
        <taxon>Tetzosporium</taxon>
    </lineage>
</organism>
<sequence>MEIFHLNHVTFSFPDMEWKALQDIQLRIQEGEFVVLCGPSGCGKTTLLRLLKRELAPAGKRDGDIYYSGKRLEEWGERALIEEIGLVFQDPDNQIVMDEVMQEIVFALENLGYSNFEMRKRVAEMVHFFGVEHLLRLKPSELSGGQKQLLNLLSVLLLKPKVLLLDEPTSQLDPIAAKELILMLERLNKEMGMTIILVEHRLEELFGVADRILMMDEGRIRYAGTSQAVITELYNERDERFIPYLPSLSRLYMEKEVRPTCEEIPLNVKESKAWIRTLPAQDRSEQKDRKSLEVSPGQTLLELRDVYFHYDKKGSLILKNLSLTLSKGEFFALVGGNGSGKSTVLKACIGSIKPGRGNVLYNGVETKKLKGKDLYGAMAYLPQNPRTYFIHDTIGKELEEAVARHELRDGAAKMAAMIEAFSIEHLLDRHPYDCSGGEVQRAALACMLLGSPDILFIDEPTKGLDPVSKRRFSEVLAKLHLEGMTILMVTHDIEFAAQHAERCAIMFDGEITVSGTPDHLFKGNYFYTTAINRATRGSHVLEALTFEEAIDLWPVPIYI</sequence>
<gene>
    <name evidence="10" type="ORF">CF394_06905</name>
</gene>
<evidence type="ECO:0000256" key="5">
    <source>
        <dbReference type="ARBA" id="ARBA00022741"/>
    </source>
</evidence>
<dbReference type="InterPro" id="IPR050095">
    <property type="entry name" value="ECF_ABC_transporter_ATP-bd"/>
</dbReference>
<evidence type="ECO:0000313" key="11">
    <source>
        <dbReference type="Proteomes" id="UP000217065"/>
    </source>
</evidence>
<keyword evidence="4" id="KW-1003">Cell membrane</keyword>
<evidence type="ECO:0000256" key="7">
    <source>
        <dbReference type="ARBA" id="ARBA00022967"/>
    </source>
</evidence>
<evidence type="ECO:0000256" key="2">
    <source>
        <dbReference type="ARBA" id="ARBA00005417"/>
    </source>
</evidence>
<dbReference type="OrthoDB" id="501320at2"/>
<dbReference type="InterPro" id="IPR027417">
    <property type="entry name" value="P-loop_NTPase"/>
</dbReference>
<reference evidence="10 11" key="1">
    <citation type="submission" date="2017-07" db="EMBL/GenBank/DDBJ databases">
        <title>Tetzosporium hominis gen.nov. sp.nov.</title>
        <authorList>
            <person name="Tetz G."/>
            <person name="Tetz V."/>
        </authorList>
    </citation>
    <scope>NUCLEOTIDE SEQUENCE [LARGE SCALE GENOMIC DNA]</scope>
    <source>
        <strain evidence="10 11">VT-49</strain>
    </source>
</reference>
<dbReference type="AlphaFoldDB" id="A0A264W4H1"/>
<dbReference type="GO" id="GO:0042626">
    <property type="term" value="F:ATPase-coupled transmembrane transporter activity"/>
    <property type="evidence" value="ECO:0007669"/>
    <property type="project" value="TreeGrafter"/>
</dbReference>
<dbReference type="SUPFAM" id="SSF52540">
    <property type="entry name" value="P-loop containing nucleoside triphosphate hydrolases"/>
    <property type="match status" value="2"/>
</dbReference>
<evidence type="ECO:0000313" key="10">
    <source>
        <dbReference type="EMBL" id="OZS78479.1"/>
    </source>
</evidence>
<name>A0A264W4H1_9BACL</name>
<keyword evidence="6" id="KW-0067">ATP-binding</keyword>
<dbReference type="InterPro" id="IPR017871">
    <property type="entry name" value="ABC_transporter-like_CS"/>
</dbReference>
<dbReference type="GO" id="GO:0016887">
    <property type="term" value="F:ATP hydrolysis activity"/>
    <property type="evidence" value="ECO:0007669"/>
    <property type="project" value="InterPro"/>
</dbReference>
<dbReference type="PROSITE" id="PS00211">
    <property type="entry name" value="ABC_TRANSPORTER_1"/>
    <property type="match status" value="1"/>
</dbReference>
<evidence type="ECO:0000259" key="9">
    <source>
        <dbReference type="PROSITE" id="PS50893"/>
    </source>
</evidence>
<dbReference type="GO" id="GO:0043190">
    <property type="term" value="C:ATP-binding cassette (ABC) transporter complex"/>
    <property type="evidence" value="ECO:0007669"/>
    <property type="project" value="TreeGrafter"/>
</dbReference>
<protein>
    <recommendedName>
        <fullName evidence="9">ABC transporter domain-containing protein</fullName>
    </recommendedName>
</protein>
<keyword evidence="8" id="KW-0472">Membrane</keyword>
<comment type="caution">
    <text evidence="10">The sequence shown here is derived from an EMBL/GenBank/DDBJ whole genome shotgun (WGS) entry which is preliminary data.</text>
</comment>
<evidence type="ECO:0000256" key="1">
    <source>
        <dbReference type="ARBA" id="ARBA00004202"/>
    </source>
</evidence>